<dbReference type="Proteomes" id="UP001057402">
    <property type="component" value="Chromosome 7"/>
</dbReference>
<protein>
    <submittedName>
        <fullName evidence="1">Uncharacterized protein</fullName>
    </submittedName>
</protein>
<dbReference type="EMBL" id="CM042886">
    <property type="protein sequence ID" value="KAI4339076.1"/>
    <property type="molecule type" value="Genomic_DNA"/>
</dbReference>
<reference evidence="2" key="1">
    <citation type="journal article" date="2023" name="Front. Plant Sci.">
        <title>Chromosomal-level genome assembly of Melastoma candidum provides insights into trichome evolution.</title>
        <authorList>
            <person name="Zhong Y."/>
            <person name="Wu W."/>
            <person name="Sun C."/>
            <person name="Zou P."/>
            <person name="Liu Y."/>
            <person name="Dai S."/>
            <person name="Zhou R."/>
        </authorList>
    </citation>
    <scope>NUCLEOTIDE SEQUENCE [LARGE SCALE GENOMIC DNA]</scope>
</reference>
<gene>
    <name evidence="1" type="ORF">MLD38_024057</name>
</gene>
<keyword evidence="2" id="KW-1185">Reference proteome</keyword>
<sequence>MVVRINRKFHKLYPTRMGDHLHPSSHPSWSAEAEAFEADVTRRFRKLFTDAGPADLSTGKISLPWLRLCLEMLPYMNGGFARLISIIDHPMSSWGPSSAEEYLSYTLNLLEHLNKISSAISHLGHVRVSLAHALSVSESSPTASLDRLKAITAHPPRKDCGKADGSEEHGRDAMGSGKDVAIHKAISFMKGIEFWVCGIVISALSGDAGPYVEMRASAVRLLGPSMSDIDSDLHGAVLEKGISLEEVRKINDSVACIVDRRSRAHEAEEALHDRLDGIEKLIEGLREEVDLLFSQVLSSRNTLLDCLRAGFS</sequence>
<proteinExistence type="predicted"/>
<accession>A0ACB9NW47</accession>
<organism evidence="1 2">
    <name type="scientific">Melastoma candidum</name>
    <dbReference type="NCBI Taxonomy" id="119954"/>
    <lineage>
        <taxon>Eukaryota</taxon>
        <taxon>Viridiplantae</taxon>
        <taxon>Streptophyta</taxon>
        <taxon>Embryophyta</taxon>
        <taxon>Tracheophyta</taxon>
        <taxon>Spermatophyta</taxon>
        <taxon>Magnoliopsida</taxon>
        <taxon>eudicotyledons</taxon>
        <taxon>Gunneridae</taxon>
        <taxon>Pentapetalae</taxon>
        <taxon>rosids</taxon>
        <taxon>malvids</taxon>
        <taxon>Myrtales</taxon>
        <taxon>Melastomataceae</taxon>
        <taxon>Melastomatoideae</taxon>
        <taxon>Melastomateae</taxon>
        <taxon>Melastoma</taxon>
    </lineage>
</organism>
<evidence type="ECO:0000313" key="2">
    <source>
        <dbReference type="Proteomes" id="UP001057402"/>
    </source>
</evidence>
<name>A0ACB9NW47_9MYRT</name>
<comment type="caution">
    <text evidence="1">The sequence shown here is derived from an EMBL/GenBank/DDBJ whole genome shotgun (WGS) entry which is preliminary data.</text>
</comment>
<evidence type="ECO:0000313" key="1">
    <source>
        <dbReference type="EMBL" id="KAI4339076.1"/>
    </source>
</evidence>